<evidence type="ECO:0000259" key="2">
    <source>
        <dbReference type="Pfam" id="PF24870"/>
    </source>
</evidence>
<dbReference type="InterPro" id="IPR056637">
    <property type="entry name" value="DUF7735"/>
</dbReference>
<organism evidence="3 4">
    <name type="scientific">Podospora fimiseda</name>
    <dbReference type="NCBI Taxonomy" id="252190"/>
    <lineage>
        <taxon>Eukaryota</taxon>
        <taxon>Fungi</taxon>
        <taxon>Dikarya</taxon>
        <taxon>Ascomycota</taxon>
        <taxon>Pezizomycotina</taxon>
        <taxon>Sordariomycetes</taxon>
        <taxon>Sordariomycetidae</taxon>
        <taxon>Sordariales</taxon>
        <taxon>Podosporaceae</taxon>
        <taxon>Podospora</taxon>
    </lineage>
</organism>
<sequence length="148" mass="16455">MNIFSMLTIITLALMMSRASTDDALQSLLAPLRYPTGTVSDSWRSVTEDINRKYFVPMPKPTGALESAFWSWEEDLGKTCWVPEKSQYIGCEDIPKATWCALPSTLQSQSKTAELSAYVSYARAASTWLALYSSSLVELAEGGQRVLR</sequence>
<feature type="domain" description="DUF7735" evidence="2">
    <location>
        <begin position="30"/>
        <end position="141"/>
    </location>
</feature>
<accession>A0AAN6YQN0</accession>
<evidence type="ECO:0000256" key="1">
    <source>
        <dbReference type="SAM" id="SignalP"/>
    </source>
</evidence>
<name>A0AAN6YQN0_9PEZI</name>
<protein>
    <recommendedName>
        <fullName evidence="2">DUF7735 domain-containing protein</fullName>
    </recommendedName>
</protein>
<dbReference type="AlphaFoldDB" id="A0AAN6YQN0"/>
<evidence type="ECO:0000313" key="4">
    <source>
        <dbReference type="Proteomes" id="UP001301958"/>
    </source>
</evidence>
<dbReference type="Pfam" id="PF24870">
    <property type="entry name" value="DUF7735"/>
    <property type="match status" value="1"/>
</dbReference>
<dbReference type="EMBL" id="MU865597">
    <property type="protein sequence ID" value="KAK4221027.1"/>
    <property type="molecule type" value="Genomic_DNA"/>
</dbReference>
<keyword evidence="1" id="KW-0732">Signal</keyword>
<gene>
    <name evidence="3" type="ORF">QBC38DRAFT_492895</name>
</gene>
<comment type="caution">
    <text evidence="3">The sequence shown here is derived from an EMBL/GenBank/DDBJ whole genome shotgun (WGS) entry which is preliminary data.</text>
</comment>
<proteinExistence type="predicted"/>
<reference evidence="3" key="2">
    <citation type="submission" date="2023-05" db="EMBL/GenBank/DDBJ databases">
        <authorList>
            <consortium name="Lawrence Berkeley National Laboratory"/>
            <person name="Steindorff A."/>
            <person name="Hensen N."/>
            <person name="Bonometti L."/>
            <person name="Westerberg I."/>
            <person name="Brannstrom I.O."/>
            <person name="Guillou S."/>
            <person name="Cros-Aarteil S."/>
            <person name="Calhoun S."/>
            <person name="Haridas S."/>
            <person name="Kuo A."/>
            <person name="Mondo S."/>
            <person name="Pangilinan J."/>
            <person name="Riley R."/>
            <person name="Labutti K."/>
            <person name="Andreopoulos B."/>
            <person name="Lipzen A."/>
            <person name="Chen C."/>
            <person name="Yanf M."/>
            <person name="Daum C."/>
            <person name="Ng V."/>
            <person name="Clum A."/>
            <person name="Ohm R."/>
            <person name="Martin F."/>
            <person name="Silar P."/>
            <person name="Natvig D."/>
            <person name="Lalanne C."/>
            <person name="Gautier V."/>
            <person name="Ament-Velasquez S.L."/>
            <person name="Kruys A."/>
            <person name="Hutchinson M.I."/>
            <person name="Powell A.J."/>
            <person name="Barry K."/>
            <person name="Miller A.N."/>
            <person name="Grigoriev I.V."/>
            <person name="Debuchy R."/>
            <person name="Gladieux P."/>
            <person name="Thoren M.H."/>
            <person name="Johannesson H."/>
        </authorList>
    </citation>
    <scope>NUCLEOTIDE SEQUENCE</scope>
    <source>
        <strain evidence="3">CBS 990.96</strain>
    </source>
</reference>
<keyword evidence="4" id="KW-1185">Reference proteome</keyword>
<reference evidence="3" key="1">
    <citation type="journal article" date="2023" name="Mol. Phylogenet. Evol.">
        <title>Genome-scale phylogeny and comparative genomics of the fungal order Sordariales.</title>
        <authorList>
            <person name="Hensen N."/>
            <person name="Bonometti L."/>
            <person name="Westerberg I."/>
            <person name="Brannstrom I.O."/>
            <person name="Guillou S."/>
            <person name="Cros-Aarteil S."/>
            <person name="Calhoun S."/>
            <person name="Haridas S."/>
            <person name="Kuo A."/>
            <person name="Mondo S."/>
            <person name="Pangilinan J."/>
            <person name="Riley R."/>
            <person name="LaButti K."/>
            <person name="Andreopoulos B."/>
            <person name="Lipzen A."/>
            <person name="Chen C."/>
            <person name="Yan M."/>
            <person name="Daum C."/>
            <person name="Ng V."/>
            <person name="Clum A."/>
            <person name="Steindorff A."/>
            <person name="Ohm R.A."/>
            <person name="Martin F."/>
            <person name="Silar P."/>
            <person name="Natvig D.O."/>
            <person name="Lalanne C."/>
            <person name="Gautier V."/>
            <person name="Ament-Velasquez S.L."/>
            <person name="Kruys A."/>
            <person name="Hutchinson M.I."/>
            <person name="Powell A.J."/>
            <person name="Barry K."/>
            <person name="Miller A.N."/>
            <person name="Grigoriev I.V."/>
            <person name="Debuchy R."/>
            <person name="Gladieux P."/>
            <person name="Hiltunen Thoren M."/>
            <person name="Johannesson H."/>
        </authorList>
    </citation>
    <scope>NUCLEOTIDE SEQUENCE</scope>
    <source>
        <strain evidence="3">CBS 990.96</strain>
    </source>
</reference>
<evidence type="ECO:0000313" key="3">
    <source>
        <dbReference type="EMBL" id="KAK4221027.1"/>
    </source>
</evidence>
<feature type="signal peptide" evidence="1">
    <location>
        <begin position="1"/>
        <end position="21"/>
    </location>
</feature>
<feature type="chain" id="PRO_5042925653" description="DUF7735 domain-containing protein" evidence="1">
    <location>
        <begin position="22"/>
        <end position="148"/>
    </location>
</feature>
<dbReference type="Proteomes" id="UP001301958">
    <property type="component" value="Unassembled WGS sequence"/>
</dbReference>